<dbReference type="RefSeq" id="WP_092796784.1">
    <property type="nucleotide sequence ID" value="NZ_FNXF01000023.1"/>
</dbReference>
<dbReference type="InterPro" id="IPR027417">
    <property type="entry name" value="P-loop_NTPase"/>
</dbReference>
<protein>
    <submittedName>
        <fullName evidence="2">AAA domain</fullName>
    </submittedName>
</protein>
<accession>A0A1H6NMV0</accession>
<organism evidence="2 3">
    <name type="scientific">Rheinheimera pacifica</name>
    <dbReference type="NCBI Taxonomy" id="173990"/>
    <lineage>
        <taxon>Bacteria</taxon>
        <taxon>Pseudomonadati</taxon>
        <taxon>Pseudomonadota</taxon>
        <taxon>Gammaproteobacteria</taxon>
        <taxon>Chromatiales</taxon>
        <taxon>Chromatiaceae</taxon>
        <taxon>Rheinheimera</taxon>
    </lineage>
</organism>
<feature type="coiled-coil region" evidence="1">
    <location>
        <begin position="419"/>
        <end position="488"/>
    </location>
</feature>
<dbReference type="Gene3D" id="3.40.50.300">
    <property type="entry name" value="P-loop containing nucleotide triphosphate hydrolases"/>
    <property type="match status" value="1"/>
</dbReference>
<reference evidence="3" key="1">
    <citation type="submission" date="2016-10" db="EMBL/GenBank/DDBJ databases">
        <authorList>
            <person name="Varghese N."/>
            <person name="Submissions S."/>
        </authorList>
    </citation>
    <scope>NUCLEOTIDE SEQUENCE [LARGE SCALE GENOMIC DNA]</scope>
    <source>
        <strain evidence="3">DSM 17616</strain>
    </source>
</reference>
<proteinExistence type="predicted"/>
<dbReference type="AlphaFoldDB" id="A0A1H6NMV0"/>
<evidence type="ECO:0000313" key="3">
    <source>
        <dbReference type="Proteomes" id="UP000199371"/>
    </source>
</evidence>
<name>A0A1H6NMV0_9GAMM</name>
<keyword evidence="3" id="KW-1185">Reference proteome</keyword>
<gene>
    <name evidence="2" type="ORF">SAMN05660691_03890</name>
</gene>
<evidence type="ECO:0000256" key="1">
    <source>
        <dbReference type="SAM" id="Coils"/>
    </source>
</evidence>
<sequence length="665" mass="76102">MLGLTIKRLKVCAVTRDGDFFTEITFDKGLNIIRAENSSGKSTCINAIAYAFGLEAILGPSRRKPFPRSLYQMLETSKSDSSEHVVLRSYIELDVENSNEQKVMLIRDVEGLNEKVIVHDFTSGLKEDYFLGSSGSVGSAKSRKGFHFWLESFIDWKLPSVTTYEGKPIKLYLECIFPLFFIEQKRGWSEIQANTPTYYGIKGVKKAAIEYCMGLEDYSKRNKVVELSKALDDLKVDWEKVKTSAASLAEFGNLRLELNSNLEKDSFFPLVNFFVSHEDSQSHISDYISGIKVKLNQLKSNTNEWPLNKEREELHARFRATSRKIEVSVAKEESLRVSISGLNKKIETIDFDLDRYKQLRRLRTVGGETGISTEIKNCPICESEMYDSLIKITSGAKPLSIEQNIDYLKNQKDFYSTIVENQIEELISIEKVISNLRSRIAEEEFELRKLSEEEHRYISLFGSTIKKIAGLENEIKELSKLYSQSELLNKRARDIHTDWHKDKLALDFAKKQESNSISFNRIVQLTDVLKKNMALFGYNNANINYLKISDQTLRPELDGYDIVADSSASDYIRIIWSYTLALMELAYENEDVKHSGFVVFDEPRQHETNKNSFKSLLEKANSLTNSGGQVIIATSIQTEELLSYNLNSKANIRIFEDGEYILQNL</sequence>
<dbReference type="Proteomes" id="UP000199371">
    <property type="component" value="Unassembled WGS sequence"/>
</dbReference>
<dbReference type="EMBL" id="FNXF01000023">
    <property type="protein sequence ID" value="SEI12057.1"/>
    <property type="molecule type" value="Genomic_DNA"/>
</dbReference>
<evidence type="ECO:0000313" key="2">
    <source>
        <dbReference type="EMBL" id="SEI12057.1"/>
    </source>
</evidence>
<keyword evidence="1" id="KW-0175">Coiled coil</keyword>
<dbReference type="SUPFAM" id="SSF52540">
    <property type="entry name" value="P-loop containing nucleoside triphosphate hydrolases"/>
    <property type="match status" value="1"/>
</dbReference>
<dbReference type="OrthoDB" id="8107482at2"/>
<dbReference type="STRING" id="173990.SAMN05660691_03890"/>